<feature type="compositionally biased region" description="Basic and acidic residues" evidence="1">
    <location>
        <begin position="31"/>
        <end position="51"/>
    </location>
</feature>
<sequence length="376" mass="41111">MIEIEDVFQADAKEERGIGDVDDSEAALGGRGKENGGSDESPKDAKTNQERQLREGLAIATCSSPSIDNDRAFRFDYVPNGEFSAAGGTVMSQYADIVPAGPRTWDVISNILHITTRCVPFSFLHLVASRPLEARAAAKRKPSVPSGKSGEYCAGSFLASPLIVKLANALFNTDLQRLAALSSTTSVGTPQPVNLRMLLKGEKSLSSTEYETAEYTWSSLHLKSENYTEPRLRGSVRTLIGDRCGKNGGLFLFGDGLPLTVCKPMHDIPCQSLNRKGLESNKFSKRCLCLNEDQILDLKPTVANLQHRHPTQSVHSLKDCLAYVGARNRYPNTQVYHPCVFHFRCDPESAPETNSFPPPATFFNGHPTLKAPAEVI</sequence>
<dbReference type="KEGG" id="ure:UREG_02342"/>
<dbReference type="AlphaFoldDB" id="C4JFC0"/>
<dbReference type="EMBL" id="CH476615">
    <property type="protein sequence ID" value="EEP77493.1"/>
    <property type="molecule type" value="Genomic_DNA"/>
</dbReference>
<accession>C4JFC0</accession>
<evidence type="ECO:0000313" key="2">
    <source>
        <dbReference type="EMBL" id="EEP77493.1"/>
    </source>
</evidence>
<dbReference type="VEuPathDB" id="FungiDB:UREG_02342"/>
<evidence type="ECO:0000256" key="1">
    <source>
        <dbReference type="SAM" id="MobiDB-lite"/>
    </source>
</evidence>
<dbReference type="RefSeq" id="XP_002542826.1">
    <property type="nucleotide sequence ID" value="XM_002542780.1"/>
</dbReference>
<protein>
    <submittedName>
        <fullName evidence="2">Uncharacterized protein</fullName>
    </submittedName>
</protein>
<evidence type="ECO:0000313" key="3">
    <source>
        <dbReference type="Proteomes" id="UP000002058"/>
    </source>
</evidence>
<dbReference type="Proteomes" id="UP000002058">
    <property type="component" value="Unassembled WGS sequence"/>
</dbReference>
<dbReference type="InParanoid" id="C4JFC0"/>
<organism evidence="2 3">
    <name type="scientific">Uncinocarpus reesii (strain UAMH 1704)</name>
    <dbReference type="NCBI Taxonomy" id="336963"/>
    <lineage>
        <taxon>Eukaryota</taxon>
        <taxon>Fungi</taxon>
        <taxon>Dikarya</taxon>
        <taxon>Ascomycota</taxon>
        <taxon>Pezizomycotina</taxon>
        <taxon>Eurotiomycetes</taxon>
        <taxon>Eurotiomycetidae</taxon>
        <taxon>Onygenales</taxon>
        <taxon>Onygenaceae</taxon>
        <taxon>Uncinocarpus</taxon>
    </lineage>
</organism>
<gene>
    <name evidence="2" type="ORF">UREG_02342</name>
</gene>
<proteinExistence type="predicted"/>
<reference evidence="3" key="1">
    <citation type="journal article" date="2009" name="Genome Res.">
        <title>Comparative genomic analyses of the human fungal pathogens Coccidioides and their relatives.</title>
        <authorList>
            <person name="Sharpton T.J."/>
            <person name="Stajich J.E."/>
            <person name="Rounsley S.D."/>
            <person name="Gardner M.J."/>
            <person name="Wortman J.R."/>
            <person name="Jordar V.S."/>
            <person name="Maiti R."/>
            <person name="Kodira C.D."/>
            <person name="Neafsey D.E."/>
            <person name="Zeng Q."/>
            <person name="Hung C.-Y."/>
            <person name="McMahan C."/>
            <person name="Muszewska A."/>
            <person name="Grynberg M."/>
            <person name="Mandel M.A."/>
            <person name="Kellner E.M."/>
            <person name="Barker B.M."/>
            <person name="Galgiani J.N."/>
            <person name="Orbach M.J."/>
            <person name="Kirkland T.N."/>
            <person name="Cole G.T."/>
            <person name="Henn M.R."/>
            <person name="Birren B.W."/>
            <person name="Taylor J.W."/>
        </authorList>
    </citation>
    <scope>NUCLEOTIDE SEQUENCE [LARGE SCALE GENOMIC DNA]</scope>
    <source>
        <strain evidence="3">UAMH 1704</strain>
    </source>
</reference>
<feature type="region of interest" description="Disordered" evidence="1">
    <location>
        <begin position="1"/>
        <end position="51"/>
    </location>
</feature>
<dbReference type="GeneID" id="8439156"/>
<dbReference type="HOGENOM" id="CLU_736078_0_0_1"/>
<keyword evidence="3" id="KW-1185">Reference proteome</keyword>
<name>C4JFC0_UNCRE</name>